<keyword evidence="1" id="KW-1133">Transmembrane helix</keyword>
<name>A0A0G4H8V0_9ALVE</name>
<reference evidence="2" key="1">
    <citation type="submission" date="2014-11" db="EMBL/GenBank/DDBJ databases">
        <authorList>
            <person name="Otto D Thomas"/>
            <person name="Naeem Raeece"/>
        </authorList>
    </citation>
    <scope>NUCLEOTIDE SEQUENCE</scope>
</reference>
<dbReference type="PANTHER" id="PTHR17985">
    <property type="entry name" value="SER/THR-RICH PROTEIN T10 IN DGCR REGION"/>
    <property type="match status" value="1"/>
</dbReference>
<dbReference type="Pfam" id="PF05742">
    <property type="entry name" value="TANGO2"/>
    <property type="match status" value="1"/>
</dbReference>
<organism evidence="2">
    <name type="scientific">Chromera velia CCMP2878</name>
    <dbReference type="NCBI Taxonomy" id="1169474"/>
    <lineage>
        <taxon>Eukaryota</taxon>
        <taxon>Sar</taxon>
        <taxon>Alveolata</taxon>
        <taxon>Colpodellida</taxon>
        <taxon>Chromeraceae</taxon>
        <taxon>Chromera</taxon>
    </lineage>
</organism>
<feature type="transmembrane region" description="Helical" evidence="1">
    <location>
        <begin position="291"/>
        <end position="310"/>
    </location>
</feature>
<sequence length="313" mass="35020">MCILGLSVNQRDDIPFVCIHNRDEDLSRPTVPPCPSQQTDLIYGFDKKYTSSTWMGLHRQKGLFACVNNFRSKHPMPSKELRGSRGVLVQRFLQDPSFCQSLKRNTQTPTDLEGHFPGFSIVHGDLSQGQTAKVFLTSNRPHPQLFASDPDSNSKALTAQIPKGAHAMSNGSFDDVSWPKVLFLKTEVSRIVENFPKLDTEDAKKEADQVMRLKEIANQKVFIAHDCGKALPPLQESGTRSQTIVVRTRSREYFFFRSTDEYPKIGDWIWTQDELKKEGASLALFQNVGGMLPAAAVAAVSVLALGVLLARRR</sequence>
<evidence type="ECO:0000256" key="1">
    <source>
        <dbReference type="SAM" id="Phobius"/>
    </source>
</evidence>
<dbReference type="EMBL" id="CDMZ01002025">
    <property type="protein sequence ID" value="CEM40377.1"/>
    <property type="molecule type" value="Genomic_DNA"/>
</dbReference>
<accession>A0A0G4H8V0</accession>
<gene>
    <name evidence="2" type="ORF">Cvel_25273</name>
</gene>
<dbReference type="AlphaFoldDB" id="A0A0G4H8V0"/>
<dbReference type="PANTHER" id="PTHR17985:SF8">
    <property type="entry name" value="TRANSPORT AND GOLGI ORGANIZATION PROTEIN 2 HOMOLOG"/>
    <property type="match status" value="1"/>
</dbReference>
<proteinExistence type="predicted"/>
<dbReference type="VEuPathDB" id="CryptoDB:Cvel_25273"/>
<dbReference type="InterPro" id="IPR008551">
    <property type="entry name" value="TANGO2"/>
</dbReference>
<protein>
    <submittedName>
        <fullName evidence="2">Uncharacterized protein</fullName>
    </submittedName>
</protein>
<keyword evidence="1" id="KW-0472">Membrane</keyword>
<keyword evidence="1" id="KW-0812">Transmembrane</keyword>
<evidence type="ECO:0000313" key="2">
    <source>
        <dbReference type="EMBL" id="CEM40377.1"/>
    </source>
</evidence>